<sequence>MVLVIKWGENESGTRALVRIRDGNLRVAHRPSTSSKTRVQLTSSHVHPVANFFVSSCMIDDDFMKMMRTACVHIAGRIVVVDDAFSPHCGDS</sequence>
<dbReference type="EMBL" id="JBJJXI010000124">
    <property type="protein sequence ID" value="KAL3388918.1"/>
    <property type="molecule type" value="Genomic_DNA"/>
</dbReference>
<organism evidence="1 2">
    <name type="scientific">Trichogramma kaykai</name>
    <dbReference type="NCBI Taxonomy" id="54128"/>
    <lineage>
        <taxon>Eukaryota</taxon>
        <taxon>Metazoa</taxon>
        <taxon>Ecdysozoa</taxon>
        <taxon>Arthropoda</taxon>
        <taxon>Hexapoda</taxon>
        <taxon>Insecta</taxon>
        <taxon>Pterygota</taxon>
        <taxon>Neoptera</taxon>
        <taxon>Endopterygota</taxon>
        <taxon>Hymenoptera</taxon>
        <taxon>Apocrita</taxon>
        <taxon>Proctotrupomorpha</taxon>
        <taxon>Chalcidoidea</taxon>
        <taxon>Trichogrammatidae</taxon>
        <taxon>Trichogramma</taxon>
    </lineage>
</organism>
<proteinExistence type="predicted"/>
<evidence type="ECO:0000313" key="1">
    <source>
        <dbReference type="EMBL" id="KAL3388918.1"/>
    </source>
</evidence>
<name>A0ABD2W7G2_9HYME</name>
<gene>
    <name evidence="1" type="ORF">TKK_015878</name>
</gene>
<protein>
    <submittedName>
        <fullName evidence="1">Uncharacterized protein</fullName>
    </submittedName>
</protein>
<keyword evidence="2" id="KW-1185">Reference proteome</keyword>
<evidence type="ECO:0000313" key="2">
    <source>
        <dbReference type="Proteomes" id="UP001627154"/>
    </source>
</evidence>
<dbReference type="Proteomes" id="UP001627154">
    <property type="component" value="Unassembled WGS sequence"/>
</dbReference>
<reference evidence="1 2" key="1">
    <citation type="journal article" date="2024" name="bioRxiv">
        <title>A reference genome for Trichogramma kaykai: A tiny desert-dwelling parasitoid wasp with competing sex-ratio distorters.</title>
        <authorList>
            <person name="Culotta J."/>
            <person name="Lindsey A.R."/>
        </authorList>
    </citation>
    <scope>NUCLEOTIDE SEQUENCE [LARGE SCALE GENOMIC DNA]</scope>
    <source>
        <strain evidence="1 2">KSX58</strain>
    </source>
</reference>
<accession>A0ABD2W7G2</accession>
<comment type="caution">
    <text evidence="1">The sequence shown here is derived from an EMBL/GenBank/DDBJ whole genome shotgun (WGS) entry which is preliminary data.</text>
</comment>
<dbReference type="AlphaFoldDB" id="A0ABD2W7G2"/>